<feature type="compositionally biased region" description="Polar residues" evidence="1">
    <location>
        <begin position="642"/>
        <end position="656"/>
    </location>
</feature>
<evidence type="ECO:0000256" key="2">
    <source>
        <dbReference type="SAM" id="SignalP"/>
    </source>
</evidence>
<dbReference type="InterPro" id="IPR001343">
    <property type="entry name" value="Hemolysn_Ca-bd"/>
</dbReference>
<feature type="chain" id="PRO_5045925094" evidence="2">
    <location>
        <begin position="34"/>
        <end position="664"/>
    </location>
</feature>
<proteinExistence type="predicted"/>
<dbReference type="InterPro" id="IPR047589">
    <property type="entry name" value="DUF11_rpt"/>
</dbReference>
<dbReference type="Gene3D" id="2.80.10.50">
    <property type="match status" value="4"/>
</dbReference>
<dbReference type="EMBL" id="JAWJZF010000517">
    <property type="protein sequence ID" value="MDX2297329.1"/>
    <property type="molecule type" value="Genomic_DNA"/>
</dbReference>
<feature type="signal peptide" evidence="2">
    <location>
        <begin position="1"/>
        <end position="33"/>
    </location>
</feature>
<dbReference type="InterPro" id="IPR013431">
    <property type="entry name" value="Delta_60_rpt"/>
</dbReference>
<dbReference type="Gene3D" id="2.150.10.10">
    <property type="entry name" value="Serralysin-like metalloprotease, C-terminal"/>
    <property type="match status" value="1"/>
</dbReference>
<sequence length="664" mass="65990">MSLQSPWLRAARAGAVGATALALVLGLPAAAKAAPGDLDPTFDGDGRVVTDLGGYAGAEGMVIQPDGRIVTIGYSYTTETSGDFTLTRYDTDGSLDPTFGGDGIVTTDFVGANNDEGRGLALQPDGKIVAVGGSTDWGGNGAWAAARYLPDGSLDPTFGEGGKVLTEIDVDAIETAESVVVLSDGRIVAGGSSNGLWSLVRWDASGVPDPGFDGDGRVTTTFGTGCCQGVSDLVPQADGRIVAVGHAGGLALTRYHEDGGLDTSFDGDGRVTTGLGTGEGVELQSDGRIVVTGKEGSSFLVARFTTGGAPDPSFDGDGRVLTSFGPEDGGAMDVALQSDGRIVTAGTYGGDFALARYNTGGSLDPDFGGDGKVTTDFGGSSDGAARVALQSDGRIVAAGLAGTAYSLDGHRGLARYLGGGGVEPPAGVDVSVTKTGPGTVSIGDTATYTVRVTNNSTSTTATDVQLSDTLTGTATILSATTDRGTCTTVPGRVTCAIGTLAPTGGSSGSTATVTIVAEPSRTGTLTDTATVTAAQNDPTPGNNTATRATTVTNTRGCTIIGTSGADTLNGTYGGDVICALSGNDTINAGFGNDTVHAGPGNDRADGSYHNDTLIGGPGADTLLGNYGNDSLNTVDGVAGNDTANGGLNTDTCTTDPSDVRVSCP</sequence>
<comment type="caution">
    <text evidence="4">The sequence shown here is derived from an EMBL/GenBank/DDBJ whole genome shotgun (WGS) entry which is preliminary data.</text>
</comment>
<dbReference type="InterPro" id="IPR013783">
    <property type="entry name" value="Ig-like_fold"/>
</dbReference>
<evidence type="ECO:0000313" key="5">
    <source>
        <dbReference type="Proteomes" id="UP001278571"/>
    </source>
</evidence>
<name>A0ABU4KHV8_9ACTN</name>
<evidence type="ECO:0000256" key="1">
    <source>
        <dbReference type="SAM" id="MobiDB-lite"/>
    </source>
</evidence>
<dbReference type="InterPro" id="IPR001434">
    <property type="entry name" value="OmcB-like_DUF11"/>
</dbReference>
<evidence type="ECO:0000313" key="4">
    <source>
        <dbReference type="EMBL" id="MDX2297329.1"/>
    </source>
</evidence>
<evidence type="ECO:0000259" key="3">
    <source>
        <dbReference type="Pfam" id="PF01345"/>
    </source>
</evidence>
<feature type="region of interest" description="Disordered" evidence="1">
    <location>
        <begin position="642"/>
        <end position="664"/>
    </location>
</feature>
<feature type="domain" description="DUF11" evidence="3">
    <location>
        <begin position="429"/>
        <end position="547"/>
    </location>
</feature>
<dbReference type="Pfam" id="PF17164">
    <property type="entry name" value="DUF5122"/>
    <property type="match status" value="6"/>
</dbReference>
<dbReference type="InterPro" id="IPR011049">
    <property type="entry name" value="Serralysin-like_metalloprot_C"/>
</dbReference>
<dbReference type="Gene3D" id="2.60.40.10">
    <property type="entry name" value="Immunoglobulins"/>
    <property type="match status" value="1"/>
</dbReference>
<reference evidence="4 5" key="1">
    <citation type="submission" date="2023-10" db="EMBL/GenBank/DDBJ databases">
        <authorList>
            <person name="Wang X.X."/>
        </authorList>
    </citation>
    <scope>NUCLEOTIDE SEQUENCE [LARGE SCALE GENOMIC DNA]</scope>
    <source>
        <strain evidence="4 5">NBRC 12816</strain>
    </source>
</reference>
<organism evidence="4 5">
    <name type="scientific">Streptomyces roseolus</name>
    <dbReference type="NCBI Taxonomy" id="67358"/>
    <lineage>
        <taxon>Bacteria</taxon>
        <taxon>Bacillati</taxon>
        <taxon>Actinomycetota</taxon>
        <taxon>Actinomycetes</taxon>
        <taxon>Kitasatosporales</taxon>
        <taxon>Streptomycetaceae</taxon>
        <taxon>Streptomyces</taxon>
    </lineage>
</organism>
<dbReference type="Pfam" id="PF00353">
    <property type="entry name" value="HemolysinCabind"/>
    <property type="match status" value="2"/>
</dbReference>
<keyword evidence="2" id="KW-0732">Signal</keyword>
<gene>
    <name evidence="4" type="ORF">R2363_34765</name>
</gene>
<dbReference type="SUPFAM" id="SSF101908">
    <property type="entry name" value="Putative isomerase YbhE"/>
    <property type="match status" value="1"/>
</dbReference>
<dbReference type="Proteomes" id="UP001278571">
    <property type="component" value="Unassembled WGS sequence"/>
</dbReference>
<dbReference type="NCBIfam" id="TIGR02608">
    <property type="entry name" value="delta_60_rpt"/>
    <property type="match status" value="7"/>
</dbReference>
<dbReference type="Pfam" id="PF01345">
    <property type="entry name" value="DUF11"/>
    <property type="match status" value="1"/>
</dbReference>
<dbReference type="RefSeq" id="WP_319013457.1">
    <property type="nucleotide sequence ID" value="NZ_JAWJZF010000517.1"/>
</dbReference>
<protein>
    <submittedName>
        <fullName evidence="4">Calcium-binding protein</fullName>
    </submittedName>
</protein>
<dbReference type="NCBIfam" id="TIGR01451">
    <property type="entry name" value="B_ant_repeat"/>
    <property type="match status" value="1"/>
</dbReference>
<accession>A0ABU4KHV8</accession>
<keyword evidence="5" id="KW-1185">Reference proteome</keyword>